<dbReference type="AlphaFoldDB" id="K6Z6L5"/>
<dbReference type="OrthoDB" id="5592079at2"/>
<organism evidence="1 2">
    <name type="scientific">Paraglaciecola polaris LMG 21857</name>
    <dbReference type="NCBI Taxonomy" id="1129793"/>
    <lineage>
        <taxon>Bacteria</taxon>
        <taxon>Pseudomonadati</taxon>
        <taxon>Pseudomonadota</taxon>
        <taxon>Gammaproteobacteria</taxon>
        <taxon>Alteromonadales</taxon>
        <taxon>Alteromonadaceae</taxon>
        <taxon>Paraglaciecola</taxon>
    </lineage>
</organism>
<name>K6Z6L5_9ALTE</name>
<evidence type="ECO:0000313" key="1">
    <source>
        <dbReference type="EMBL" id="GAC31801.1"/>
    </source>
</evidence>
<reference evidence="2" key="1">
    <citation type="journal article" date="2014" name="Environ. Microbiol.">
        <title>Comparative genomics of the marine bacterial genus Glaciecola reveals the high degree of genomic diversity and genomic characteristic for cold adaptation.</title>
        <authorList>
            <person name="Qin Q.L."/>
            <person name="Xie B.B."/>
            <person name="Yu Y."/>
            <person name="Shu Y.L."/>
            <person name="Rong J.C."/>
            <person name="Zhang Y.J."/>
            <person name="Zhao D.L."/>
            <person name="Chen X.L."/>
            <person name="Zhang X.Y."/>
            <person name="Chen B."/>
            <person name="Zhou B.C."/>
            <person name="Zhang Y.Z."/>
        </authorList>
    </citation>
    <scope>NUCLEOTIDE SEQUENCE [LARGE SCALE GENOMIC DNA]</scope>
    <source>
        <strain evidence="2">LMG 21857</strain>
    </source>
</reference>
<proteinExistence type="predicted"/>
<protein>
    <recommendedName>
        <fullName evidence="3">Transglutaminase-like domain-containing protein</fullName>
    </recommendedName>
</protein>
<evidence type="ECO:0008006" key="3">
    <source>
        <dbReference type="Google" id="ProtNLM"/>
    </source>
</evidence>
<gene>
    <name evidence="1" type="ORF">GPLA_0885</name>
</gene>
<dbReference type="Proteomes" id="UP000006322">
    <property type="component" value="Unassembled WGS sequence"/>
</dbReference>
<accession>K6Z6L5</accession>
<comment type="caution">
    <text evidence="1">The sequence shown here is derived from an EMBL/GenBank/DDBJ whole genome shotgun (WGS) entry which is preliminary data.</text>
</comment>
<keyword evidence="2" id="KW-1185">Reference proteome</keyword>
<evidence type="ECO:0000313" key="2">
    <source>
        <dbReference type="Proteomes" id="UP000006322"/>
    </source>
</evidence>
<sequence>MVFCIKNYLVKFAPLMQGNSTCSRLGCRLLLIPFLLTLVFARTAQSEQIRFNKTPLENDLQLSYTWKDKSKERHQFSFTLPLSDIKTSHHKRFVPQQVTRYQYIAMQKERNNIDAKDARIEIKRIGQSLQIKVNSRSQQAAKKYQQQLLEAKDNAFEQYLSDNYYSHFSDYLGQQGIKPDHLRYISENQAVLKPFAQAMYLEASESGDMRAFLNLLLSWLQSIPYDDLENRLSSNGAGFSPPLALLSNNRGDCDSKSVLMASVIRALFPQIELVMLYLPNHALLGIAIPLVDDEQGLQIAGEPYVLMEPTGPALMSLNETASSSQRAIDTGMYSYEIIP</sequence>
<dbReference type="STRING" id="1129793.GPLA_0885"/>
<dbReference type="EMBL" id="BAER01000023">
    <property type="protein sequence ID" value="GAC31801.1"/>
    <property type="molecule type" value="Genomic_DNA"/>
</dbReference>